<dbReference type="GO" id="GO:0003697">
    <property type="term" value="F:single-stranded DNA binding"/>
    <property type="evidence" value="ECO:0007669"/>
    <property type="project" value="InterPro"/>
</dbReference>
<evidence type="ECO:0000256" key="1">
    <source>
        <dbReference type="ARBA" id="ARBA00023125"/>
    </source>
</evidence>
<sequence length="235" mass="25883">MPFLFGFKPVAAATGSPLLASTDCQLRKERRSRDRVFQSPPCRSSAATYGCQWPVAAATAASPNCCIYSGRFLWALLSDGYELHIATNAGKQKTGLRPWVSASGPSHFQLARVAQLRRKKSVSNAYPKETTMQNIAEFRIIGRVGSVDTTDKVTHVSVAANYNRKDGDEWKTDTHWNRVTFFRQLAERAADLGKGDLVHITGRVRQNSYESNGETRYSVDLIAEGLGILVRGGAD</sequence>
<evidence type="ECO:0000313" key="3">
    <source>
        <dbReference type="EMBL" id="SMQ79451.1"/>
    </source>
</evidence>
<dbReference type="CDD" id="cd04496">
    <property type="entry name" value="SSB_OBF"/>
    <property type="match status" value="1"/>
</dbReference>
<organism evidence="3 4">
    <name type="scientific">Sphingopyxis terrae subsp. ummariensis</name>
    <dbReference type="NCBI Taxonomy" id="429001"/>
    <lineage>
        <taxon>Bacteria</taxon>
        <taxon>Pseudomonadati</taxon>
        <taxon>Pseudomonadota</taxon>
        <taxon>Alphaproteobacteria</taxon>
        <taxon>Sphingomonadales</taxon>
        <taxon>Sphingomonadaceae</taxon>
        <taxon>Sphingopyxis</taxon>
    </lineage>
</organism>
<evidence type="ECO:0000313" key="4">
    <source>
        <dbReference type="Proteomes" id="UP000194469"/>
    </source>
</evidence>
<dbReference type="InterPro" id="IPR000424">
    <property type="entry name" value="Primosome_PriB/ssb"/>
</dbReference>
<dbReference type="AlphaFoldDB" id="A0A1Y6FUW7"/>
<dbReference type="InterPro" id="IPR012340">
    <property type="entry name" value="NA-bd_OB-fold"/>
</dbReference>
<dbReference type="EMBL" id="FXWL01000005">
    <property type="protein sequence ID" value="SMQ79451.1"/>
    <property type="molecule type" value="Genomic_DNA"/>
</dbReference>
<name>A0A1Y6FUW7_9SPHN</name>
<reference evidence="4" key="1">
    <citation type="submission" date="2017-04" db="EMBL/GenBank/DDBJ databases">
        <authorList>
            <person name="Varghese N."/>
            <person name="Submissions S."/>
        </authorList>
    </citation>
    <scope>NUCLEOTIDE SEQUENCE [LARGE SCALE GENOMIC DNA]</scope>
    <source>
        <strain evidence="4">UI2</strain>
    </source>
</reference>
<keyword evidence="4" id="KW-1185">Reference proteome</keyword>
<dbReference type="SUPFAM" id="SSF50249">
    <property type="entry name" value="Nucleic acid-binding proteins"/>
    <property type="match status" value="1"/>
</dbReference>
<dbReference type="PROSITE" id="PS50935">
    <property type="entry name" value="SSB"/>
    <property type="match status" value="1"/>
</dbReference>
<keyword evidence="1 2" id="KW-0238">DNA-binding</keyword>
<protein>
    <submittedName>
        <fullName evidence="3">Single-strand binding protein family protein</fullName>
    </submittedName>
</protein>
<dbReference type="Pfam" id="PF00436">
    <property type="entry name" value="SSB"/>
    <property type="match status" value="1"/>
</dbReference>
<dbReference type="Proteomes" id="UP000194469">
    <property type="component" value="Unassembled WGS sequence"/>
</dbReference>
<gene>
    <name evidence="3" type="ORF">SAMN06295984_3350</name>
</gene>
<dbReference type="Gene3D" id="2.40.50.140">
    <property type="entry name" value="Nucleic acid-binding proteins"/>
    <property type="match status" value="1"/>
</dbReference>
<accession>A0A1Y6FUW7</accession>
<evidence type="ECO:0000256" key="2">
    <source>
        <dbReference type="PROSITE-ProRule" id="PRU00252"/>
    </source>
</evidence>
<proteinExistence type="predicted"/>